<evidence type="ECO:0000313" key="2">
    <source>
        <dbReference type="EMBL" id="PKI31818.1"/>
    </source>
</evidence>
<protein>
    <submittedName>
        <fullName evidence="2">Uncharacterized protein</fullName>
    </submittedName>
</protein>
<evidence type="ECO:0000313" key="3">
    <source>
        <dbReference type="Proteomes" id="UP000233551"/>
    </source>
</evidence>
<dbReference type="Proteomes" id="UP000233551">
    <property type="component" value="Unassembled WGS sequence"/>
</dbReference>
<gene>
    <name evidence="2" type="ORF">CRG98_047791</name>
</gene>
<dbReference type="EMBL" id="PGOL01008330">
    <property type="protein sequence ID" value="PKI31818.1"/>
    <property type="molecule type" value="Genomic_DNA"/>
</dbReference>
<feature type="compositionally biased region" description="Polar residues" evidence="1">
    <location>
        <begin position="39"/>
        <end position="54"/>
    </location>
</feature>
<proteinExistence type="predicted"/>
<comment type="caution">
    <text evidence="2">The sequence shown here is derived from an EMBL/GenBank/DDBJ whole genome shotgun (WGS) entry which is preliminary data.</text>
</comment>
<keyword evidence="3" id="KW-1185">Reference proteome</keyword>
<evidence type="ECO:0000256" key="1">
    <source>
        <dbReference type="SAM" id="MobiDB-lite"/>
    </source>
</evidence>
<accession>A0A2I0HJF6</accession>
<organism evidence="2 3">
    <name type="scientific">Punica granatum</name>
    <name type="common">Pomegranate</name>
    <dbReference type="NCBI Taxonomy" id="22663"/>
    <lineage>
        <taxon>Eukaryota</taxon>
        <taxon>Viridiplantae</taxon>
        <taxon>Streptophyta</taxon>
        <taxon>Embryophyta</taxon>
        <taxon>Tracheophyta</taxon>
        <taxon>Spermatophyta</taxon>
        <taxon>Magnoliopsida</taxon>
        <taxon>eudicotyledons</taxon>
        <taxon>Gunneridae</taxon>
        <taxon>Pentapetalae</taxon>
        <taxon>rosids</taxon>
        <taxon>malvids</taxon>
        <taxon>Myrtales</taxon>
        <taxon>Lythraceae</taxon>
        <taxon>Punica</taxon>
    </lineage>
</organism>
<dbReference type="AlphaFoldDB" id="A0A2I0HJF6"/>
<name>A0A2I0HJF6_PUNGR</name>
<reference evidence="2 3" key="1">
    <citation type="submission" date="2017-11" db="EMBL/GenBank/DDBJ databases">
        <title>De-novo sequencing of pomegranate (Punica granatum L.) genome.</title>
        <authorList>
            <person name="Akparov Z."/>
            <person name="Amiraslanov A."/>
            <person name="Hajiyeva S."/>
            <person name="Abbasov M."/>
            <person name="Kaur K."/>
            <person name="Hamwieh A."/>
            <person name="Solovyev V."/>
            <person name="Salamov A."/>
            <person name="Braich B."/>
            <person name="Kosarev P."/>
            <person name="Mahmoud A."/>
            <person name="Hajiyev E."/>
            <person name="Babayeva S."/>
            <person name="Izzatullayeva V."/>
            <person name="Mammadov A."/>
            <person name="Mammadov A."/>
            <person name="Sharifova S."/>
            <person name="Ojaghi J."/>
            <person name="Eynullazada K."/>
            <person name="Bayramov B."/>
            <person name="Abdulazimova A."/>
            <person name="Shahmuradov I."/>
        </authorList>
    </citation>
    <scope>NUCLEOTIDE SEQUENCE [LARGE SCALE GENOMIC DNA]</scope>
    <source>
        <strain evidence="3">cv. AG2017</strain>
        <tissue evidence="2">Leaf</tissue>
    </source>
</reference>
<feature type="region of interest" description="Disordered" evidence="1">
    <location>
        <begin position="35"/>
        <end position="54"/>
    </location>
</feature>
<sequence>LWLGSLLISSFGKLSQNEVLTGACGISDKKAINKHASKQTELSPNPLSMSSVESPSCAHPNFNLVGARMREANATRLGSVHLPGDARRTRMRRSRHLLLMTRRSRAVKSPGSRGTGYT</sequence>
<feature type="non-terminal residue" evidence="2">
    <location>
        <position position="1"/>
    </location>
</feature>